<proteinExistence type="predicted"/>
<dbReference type="AlphaFoldDB" id="A0A1G6KW17"/>
<gene>
    <name evidence="1" type="ORF">SAMN04487864_105126</name>
</gene>
<dbReference type="Proteomes" id="UP000198943">
    <property type="component" value="Unassembled WGS sequence"/>
</dbReference>
<organism evidence="1 2">
    <name type="scientific">Succiniclasticum ruminis</name>
    <dbReference type="NCBI Taxonomy" id="40841"/>
    <lineage>
        <taxon>Bacteria</taxon>
        <taxon>Bacillati</taxon>
        <taxon>Bacillota</taxon>
        <taxon>Negativicutes</taxon>
        <taxon>Acidaminococcales</taxon>
        <taxon>Acidaminococcaceae</taxon>
        <taxon>Succiniclasticum</taxon>
    </lineage>
</organism>
<protein>
    <submittedName>
        <fullName evidence="1">Uncharacterized protein</fullName>
    </submittedName>
</protein>
<name>A0A1G6KW17_9FIRM</name>
<evidence type="ECO:0000313" key="1">
    <source>
        <dbReference type="EMBL" id="SDC34988.1"/>
    </source>
</evidence>
<accession>A0A1G6KW17</accession>
<keyword evidence="2" id="KW-1185">Reference proteome</keyword>
<sequence>MTELITLFPLTYYEMNDTIKNTKFRETRSIDYGRNAVRDT</sequence>
<dbReference type="EMBL" id="FMYW01000005">
    <property type="protein sequence ID" value="SDC34988.1"/>
    <property type="molecule type" value="Genomic_DNA"/>
</dbReference>
<evidence type="ECO:0000313" key="2">
    <source>
        <dbReference type="Proteomes" id="UP000198943"/>
    </source>
</evidence>
<reference evidence="2" key="1">
    <citation type="submission" date="2016-10" db="EMBL/GenBank/DDBJ databases">
        <authorList>
            <person name="Varghese N."/>
            <person name="Submissions S."/>
        </authorList>
    </citation>
    <scope>NUCLEOTIDE SEQUENCE [LARGE SCALE GENOMIC DNA]</scope>
    <source>
        <strain evidence="2">DSM 11005</strain>
    </source>
</reference>